<accession>A0A9N9AL82</accession>
<sequence length="608" mass="69457">MTKDEFMYKHGKDYATYEEANNKYQEYCRTLGKQDLKRKGEDIPVLMKRRHFAVANAVNPAANFYIKPTRSLNGLGTALFNGNFCLLYGHRQSGKTTIAFEVEEWLCKQPNLPGNVKIFQVSLDGIDLENGANGFWISMIQRFNSVDPERFPDANTSTSSGFQKLFNKKLYPDPSILIIDEASNLFQINRLNDTDYINIINEFIGALRNIKQNRSTYSVYAIALVGTETVRDILIARPLPNKKSIISPFTAEASFEPDRFTRPEIENLLTQYSAETKIILDTAGIADSIHQLTLGHKGLTGCIGHYIEHVVSRNRCRVSLEDWDRHAINMASFIARQATYASISSCLKELNPNQQAIMGTILQRRTHMVRLDNDVKFLLAEGLVVIEDRLAAINEVRIECSAPIIRSIMLGMIQAPEVNLSIPVPDRNHLDPQWLLERTVELLSFQHIDTRETQTAKHWPSEYAFQAEFSSIFKKVLSRAYPELLYRVLPEVKERDENGQQRQRLDLFLRNGDQPAYGFELVVAASRAEFDEHCEHSNYYSRLHDCDMYMVNLRDNTHLTGYFGKVYDRVTPVHVVYNTGAGSAKLLYRNNAETTIDIKGSEWRAVFA</sequence>
<keyword evidence="2" id="KW-1185">Reference proteome</keyword>
<proteinExistence type="predicted"/>
<dbReference type="InterPro" id="IPR027417">
    <property type="entry name" value="P-loop_NTPase"/>
</dbReference>
<dbReference type="SUPFAM" id="SSF52540">
    <property type="entry name" value="P-loop containing nucleoside triphosphate hydrolases"/>
    <property type="match status" value="1"/>
</dbReference>
<dbReference type="Gene3D" id="3.40.50.300">
    <property type="entry name" value="P-loop containing nucleotide triphosphate hydrolases"/>
    <property type="match status" value="1"/>
</dbReference>
<dbReference type="EMBL" id="CAJVPJ010000516">
    <property type="protein sequence ID" value="CAG8532890.1"/>
    <property type="molecule type" value="Genomic_DNA"/>
</dbReference>
<name>A0A9N9AL82_9GLOM</name>
<reference evidence="1" key="1">
    <citation type="submission" date="2021-06" db="EMBL/GenBank/DDBJ databases">
        <authorList>
            <person name="Kallberg Y."/>
            <person name="Tangrot J."/>
            <person name="Rosling A."/>
        </authorList>
    </citation>
    <scope>NUCLEOTIDE SEQUENCE</scope>
    <source>
        <strain evidence="1">IA702</strain>
    </source>
</reference>
<organism evidence="1 2">
    <name type="scientific">Paraglomus occultum</name>
    <dbReference type="NCBI Taxonomy" id="144539"/>
    <lineage>
        <taxon>Eukaryota</taxon>
        <taxon>Fungi</taxon>
        <taxon>Fungi incertae sedis</taxon>
        <taxon>Mucoromycota</taxon>
        <taxon>Glomeromycotina</taxon>
        <taxon>Glomeromycetes</taxon>
        <taxon>Paraglomerales</taxon>
        <taxon>Paraglomeraceae</taxon>
        <taxon>Paraglomus</taxon>
    </lineage>
</organism>
<dbReference type="AlphaFoldDB" id="A0A9N9AL82"/>
<dbReference type="Proteomes" id="UP000789572">
    <property type="component" value="Unassembled WGS sequence"/>
</dbReference>
<comment type="caution">
    <text evidence="1">The sequence shown here is derived from an EMBL/GenBank/DDBJ whole genome shotgun (WGS) entry which is preliminary data.</text>
</comment>
<gene>
    <name evidence="1" type="ORF">POCULU_LOCUS4147</name>
</gene>
<evidence type="ECO:0000313" key="2">
    <source>
        <dbReference type="Proteomes" id="UP000789572"/>
    </source>
</evidence>
<dbReference type="OrthoDB" id="2387658at2759"/>
<protein>
    <submittedName>
        <fullName evidence="1">7372_t:CDS:1</fullName>
    </submittedName>
</protein>
<evidence type="ECO:0000313" key="1">
    <source>
        <dbReference type="EMBL" id="CAG8532890.1"/>
    </source>
</evidence>